<evidence type="ECO:0000256" key="6">
    <source>
        <dbReference type="ARBA" id="ARBA00023136"/>
    </source>
</evidence>
<keyword evidence="9" id="KW-0449">Lipoprotein</keyword>
<evidence type="ECO:0000256" key="8">
    <source>
        <dbReference type="ARBA" id="ARBA00023180"/>
    </source>
</evidence>
<dbReference type="GO" id="GO:0098552">
    <property type="term" value="C:side of membrane"/>
    <property type="evidence" value="ECO:0007669"/>
    <property type="project" value="UniProtKB-KW"/>
</dbReference>
<keyword evidence="7" id="KW-1015">Disulfide bond</keyword>
<dbReference type="PANTHER" id="PTHR33044">
    <property type="entry name" value="BIFUNCTIONAL INHIBITOR/LIPID-TRANSFER PROTEIN/SEED STORAGE 2S ALBUMIN SUPERFAMILY PROTEIN-RELATED"/>
    <property type="match status" value="1"/>
</dbReference>
<evidence type="ECO:0000256" key="5">
    <source>
        <dbReference type="ARBA" id="ARBA00022729"/>
    </source>
</evidence>
<keyword evidence="5 10" id="KW-0732">Signal</keyword>
<keyword evidence="3" id="KW-1003">Cell membrane</keyword>
<dbReference type="Proteomes" id="UP001558713">
    <property type="component" value="Unassembled WGS sequence"/>
</dbReference>
<evidence type="ECO:0000313" key="12">
    <source>
        <dbReference type="EMBL" id="KAL1200710.1"/>
    </source>
</evidence>
<keyword evidence="13" id="KW-1185">Reference proteome</keyword>
<dbReference type="CDD" id="cd00010">
    <property type="entry name" value="AAI_LTSS"/>
    <property type="match status" value="1"/>
</dbReference>
<comment type="subcellular location">
    <subcellularLocation>
        <location evidence="1">Cell membrane</location>
        <topology evidence="1">Lipid-anchor</topology>
        <topology evidence="1">GPI-anchor</topology>
    </subcellularLocation>
</comment>
<keyword evidence="6" id="KW-0472">Membrane</keyword>
<evidence type="ECO:0000256" key="4">
    <source>
        <dbReference type="ARBA" id="ARBA00022622"/>
    </source>
</evidence>
<evidence type="ECO:0000256" key="2">
    <source>
        <dbReference type="ARBA" id="ARBA00009748"/>
    </source>
</evidence>
<dbReference type="SMART" id="SM00499">
    <property type="entry name" value="AAI"/>
    <property type="match status" value="1"/>
</dbReference>
<organism evidence="12 13">
    <name type="scientific">Cardamine amara subsp. amara</name>
    <dbReference type="NCBI Taxonomy" id="228776"/>
    <lineage>
        <taxon>Eukaryota</taxon>
        <taxon>Viridiplantae</taxon>
        <taxon>Streptophyta</taxon>
        <taxon>Embryophyta</taxon>
        <taxon>Tracheophyta</taxon>
        <taxon>Spermatophyta</taxon>
        <taxon>Magnoliopsida</taxon>
        <taxon>eudicotyledons</taxon>
        <taxon>Gunneridae</taxon>
        <taxon>Pentapetalae</taxon>
        <taxon>rosids</taxon>
        <taxon>malvids</taxon>
        <taxon>Brassicales</taxon>
        <taxon>Brassicaceae</taxon>
        <taxon>Cardamineae</taxon>
        <taxon>Cardamine</taxon>
    </lineage>
</organism>
<proteinExistence type="inferred from homology"/>
<dbReference type="Gene3D" id="1.10.110.10">
    <property type="entry name" value="Plant lipid-transfer and hydrophobic proteins"/>
    <property type="match status" value="1"/>
</dbReference>
<feature type="signal peptide" evidence="10">
    <location>
        <begin position="1"/>
        <end position="22"/>
    </location>
</feature>
<accession>A0ABD1ALV8</accession>
<keyword evidence="8" id="KW-0325">Glycoprotein</keyword>
<dbReference type="GO" id="GO:0005886">
    <property type="term" value="C:plasma membrane"/>
    <property type="evidence" value="ECO:0007669"/>
    <property type="project" value="UniProtKB-SubCell"/>
</dbReference>
<sequence length="181" mass="19150">MEHTTRTLIITIVITLIGFGSSDLAKDREECTNQLIALSTCIPYVGGDSKAPTKDCCKGFGQVIAKSEKCICILIKDKDDPELGIKFNATLAAHLPTICHIAAPNISKCISLLQIPPNSTLAKEFESLGKIEGNTNATAPSQTVKDGAGGGNAETTKINGGTKNGWLAVELLIFAISFIFV</sequence>
<protein>
    <submittedName>
        <fullName evidence="12">Non-specific lipid transfer protein GPI-anchored 6</fullName>
    </submittedName>
</protein>
<feature type="domain" description="Bifunctional inhibitor/plant lipid transfer protein/seed storage helical" evidence="11">
    <location>
        <begin position="31"/>
        <end position="109"/>
    </location>
</feature>
<gene>
    <name evidence="12" type="ORF">V5N11_015101</name>
</gene>
<evidence type="ECO:0000256" key="7">
    <source>
        <dbReference type="ARBA" id="ARBA00023157"/>
    </source>
</evidence>
<comment type="caution">
    <text evidence="12">The sequence shown here is derived from an EMBL/GenBank/DDBJ whole genome shotgun (WGS) entry which is preliminary data.</text>
</comment>
<feature type="chain" id="PRO_5044813045" evidence="10">
    <location>
        <begin position="23"/>
        <end position="181"/>
    </location>
</feature>
<evidence type="ECO:0000256" key="10">
    <source>
        <dbReference type="SAM" id="SignalP"/>
    </source>
</evidence>
<comment type="similarity">
    <text evidence="2">Belongs to the plant LTP family.</text>
</comment>
<reference evidence="12 13" key="1">
    <citation type="submission" date="2024-04" db="EMBL/GenBank/DDBJ databases">
        <title>Genome assembly C_amara_ONT_v2.</title>
        <authorList>
            <person name="Yant L."/>
            <person name="Moore C."/>
            <person name="Slenker M."/>
        </authorList>
    </citation>
    <scope>NUCLEOTIDE SEQUENCE [LARGE SCALE GENOMIC DNA]</scope>
    <source>
        <tissue evidence="12">Leaf</tissue>
    </source>
</reference>
<keyword evidence="4" id="KW-0336">GPI-anchor</keyword>
<evidence type="ECO:0000256" key="3">
    <source>
        <dbReference type="ARBA" id="ARBA00022475"/>
    </source>
</evidence>
<dbReference type="Pfam" id="PF14368">
    <property type="entry name" value="LTP_2"/>
    <property type="match status" value="1"/>
</dbReference>
<evidence type="ECO:0000259" key="11">
    <source>
        <dbReference type="SMART" id="SM00499"/>
    </source>
</evidence>
<evidence type="ECO:0000313" key="13">
    <source>
        <dbReference type="Proteomes" id="UP001558713"/>
    </source>
</evidence>
<dbReference type="SUPFAM" id="SSF47699">
    <property type="entry name" value="Bifunctional inhibitor/lipid-transfer protein/seed storage 2S albumin"/>
    <property type="match status" value="1"/>
</dbReference>
<dbReference type="FunFam" id="1.10.110.10:FF:000001">
    <property type="entry name" value="Bifunctional inhibitor/lipid-transfer protein/seed storage 2S albumin superfamily protein"/>
    <property type="match status" value="1"/>
</dbReference>
<evidence type="ECO:0000256" key="9">
    <source>
        <dbReference type="ARBA" id="ARBA00023288"/>
    </source>
</evidence>
<name>A0ABD1ALV8_CARAN</name>
<dbReference type="AlphaFoldDB" id="A0ABD1ALV8"/>
<dbReference type="EMBL" id="JBANAX010000613">
    <property type="protein sequence ID" value="KAL1200710.1"/>
    <property type="molecule type" value="Genomic_DNA"/>
</dbReference>
<dbReference type="InterPro" id="IPR036312">
    <property type="entry name" value="Bifun_inhib/LTP/seed_sf"/>
</dbReference>
<dbReference type="InterPro" id="IPR043325">
    <property type="entry name" value="LTSS"/>
</dbReference>
<evidence type="ECO:0000256" key="1">
    <source>
        <dbReference type="ARBA" id="ARBA00004609"/>
    </source>
</evidence>
<dbReference type="InterPro" id="IPR016140">
    <property type="entry name" value="Bifunc_inhib/LTP/seed_store"/>
</dbReference>